<comment type="similarity">
    <text evidence="2">Belongs to the GtrA family.</text>
</comment>
<comment type="subcellular location">
    <subcellularLocation>
        <location evidence="1">Membrane</location>
        <topology evidence="1">Multi-pass membrane protein</topology>
    </subcellularLocation>
</comment>
<dbReference type="RefSeq" id="WP_049148251.1">
    <property type="nucleotide sequence ID" value="NZ_CABIYR010000003.1"/>
</dbReference>
<dbReference type="PANTHER" id="PTHR38459">
    <property type="entry name" value="PROPHAGE BACTOPRENOL-LINKED GLUCOSE TRANSLOCASE HOMOLOG"/>
    <property type="match status" value="1"/>
</dbReference>
<evidence type="ECO:0000256" key="3">
    <source>
        <dbReference type="ARBA" id="ARBA00022692"/>
    </source>
</evidence>
<evidence type="ECO:0000256" key="2">
    <source>
        <dbReference type="ARBA" id="ARBA00009399"/>
    </source>
</evidence>
<dbReference type="Pfam" id="PF04138">
    <property type="entry name" value="GtrA_DPMS_TM"/>
    <property type="match status" value="2"/>
</dbReference>
<keyword evidence="5 6" id="KW-0472">Membrane</keyword>
<evidence type="ECO:0000313" key="10">
    <source>
        <dbReference type="Proteomes" id="UP001226160"/>
    </source>
</evidence>
<dbReference type="PANTHER" id="PTHR38459:SF1">
    <property type="entry name" value="PROPHAGE BACTOPRENOL-LINKED GLUCOSE TRANSLOCASE HOMOLOG"/>
    <property type="match status" value="1"/>
</dbReference>
<evidence type="ECO:0000256" key="4">
    <source>
        <dbReference type="ARBA" id="ARBA00022989"/>
    </source>
</evidence>
<dbReference type="EMBL" id="JASNVP010000003">
    <property type="protein sequence ID" value="MDK4325580.1"/>
    <property type="molecule type" value="Genomic_DNA"/>
</dbReference>
<dbReference type="InterPro" id="IPR051401">
    <property type="entry name" value="GtrA_CellWall_Glycosyl"/>
</dbReference>
<evidence type="ECO:0000313" key="9">
    <source>
        <dbReference type="EMBL" id="MDK4325580.1"/>
    </source>
</evidence>
<evidence type="ECO:0000313" key="8">
    <source>
        <dbReference type="EMBL" id="MDK4300315.1"/>
    </source>
</evidence>
<dbReference type="GO" id="GO:0000271">
    <property type="term" value="P:polysaccharide biosynthetic process"/>
    <property type="evidence" value="ECO:0007669"/>
    <property type="project" value="InterPro"/>
</dbReference>
<feature type="transmembrane region" description="Helical" evidence="6">
    <location>
        <begin position="82"/>
        <end position="104"/>
    </location>
</feature>
<dbReference type="GeneID" id="64189181"/>
<keyword evidence="3 6" id="KW-0812">Transmembrane</keyword>
<accession>A0AAP4BSG5</accession>
<keyword evidence="4 6" id="KW-1133">Transmembrane helix</keyword>
<gene>
    <name evidence="8" type="ORF">QPX45_03470</name>
    <name evidence="9" type="ORF">QPX54_03495</name>
</gene>
<dbReference type="Proteomes" id="UP001243856">
    <property type="component" value="Unassembled WGS sequence"/>
</dbReference>
<organism evidence="9 10">
    <name type="scientific">Corynebacterium propinquum</name>
    <dbReference type="NCBI Taxonomy" id="43769"/>
    <lineage>
        <taxon>Bacteria</taxon>
        <taxon>Bacillati</taxon>
        <taxon>Actinomycetota</taxon>
        <taxon>Actinomycetes</taxon>
        <taxon>Mycobacteriales</taxon>
        <taxon>Corynebacteriaceae</taxon>
        <taxon>Corynebacterium</taxon>
    </lineage>
</organism>
<sequence>MVGGSGVIVNLTVVYLCKKFAEAAFALNEREIFLPLLNTDFNIRWYNVFTIVAFVVANIWNYQLNRSWTFRGVSSVGWLRGLVPFMVTGLGALVVSQIVLVLLMNPESPMALPEHIFDDSTGLRTKFYWASAMSILVSMPVNFVINKVWTFRKSPKGSRVVLDSPAT</sequence>
<name>A0AAP4BSG5_9CORY</name>
<keyword evidence="11" id="KW-1185">Reference proteome</keyword>
<feature type="transmembrane region" description="Helical" evidence="6">
    <location>
        <begin position="127"/>
        <end position="149"/>
    </location>
</feature>
<comment type="caution">
    <text evidence="9">The sequence shown here is derived from an EMBL/GenBank/DDBJ whole genome shotgun (WGS) entry which is preliminary data.</text>
</comment>
<evidence type="ECO:0000256" key="1">
    <source>
        <dbReference type="ARBA" id="ARBA00004141"/>
    </source>
</evidence>
<evidence type="ECO:0000256" key="6">
    <source>
        <dbReference type="SAM" id="Phobius"/>
    </source>
</evidence>
<dbReference type="EMBL" id="JASNVK010000004">
    <property type="protein sequence ID" value="MDK4300315.1"/>
    <property type="molecule type" value="Genomic_DNA"/>
</dbReference>
<evidence type="ECO:0000313" key="11">
    <source>
        <dbReference type="Proteomes" id="UP001243856"/>
    </source>
</evidence>
<proteinExistence type="inferred from homology"/>
<evidence type="ECO:0000259" key="7">
    <source>
        <dbReference type="Pfam" id="PF04138"/>
    </source>
</evidence>
<dbReference type="Proteomes" id="UP001226160">
    <property type="component" value="Unassembled WGS sequence"/>
</dbReference>
<feature type="domain" description="GtrA/DPMS transmembrane" evidence="7">
    <location>
        <begin position="1"/>
        <end position="105"/>
    </location>
</feature>
<dbReference type="GO" id="GO:0005886">
    <property type="term" value="C:plasma membrane"/>
    <property type="evidence" value="ECO:0007669"/>
    <property type="project" value="TreeGrafter"/>
</dbReference>
<feature type="transmembrane region" description="Helical" evidence="6">
    <location>
        <begin position="43"/>
        <end position="61"/>
    </location>
</feature>
<feature type="domain" description="GtrA/DPMS transmembrane" evidence="7">
    <location>
        <begin position="124"/>
        <end position="158"/>
    </location>
</feature>
<evidence type="ECO:0000256" key="5">
    <source>
        <dbReference type="ARBA" id="ARBA00023136"/>
    </source>
</evidence>
<dbReference type="AlphaFoldDB" id="A0AAP4BSG5"/>
<reference evidence="9 11" key="1">
    <citation type="submission" date="2023-05" db="EMBL/GenBank/DDBJ databases">
        <title>Metabolic capabilities are highly conserved among human nasal-associated Corynebacterium species in pangenomic analyses.</title>
        <authorList>
            <person name="Tran T.H."/>
            <person name="Roberts A.Q."/>
            <person name="Escapa I.F."/>
            <person name="Gao W."/>
            <person name="Conlan S."/>
            <person name="Kong H."/>
            <person name="Segre J.A."/>
            <person name="Kelly M.S."/>
            <person name="Lemon K.P."/>
        </authorList>
    </citation>
    <scope>NUCLEOTIDE SEQUENCE</scope>
    <source>
        <strain evidence="9">KPL2654</strain>
        <strain evidence="8 11">KPL2811</strain>
    </source>
</reference>
<protein>
    <submittedName>
        <fullName evidence="9">GtrA family protein</fullName>
    </submittedName>
</protein>
<dbReference type="InterPro" id="IPR007267">
    <property type="entry name" value="GtrA_DPMS_TM"/>
</dbReference>